<dbReference type="InterPro" id="IPR011545">
    <property type="entry name" value="DEAD/DEAH_box_helicase_dom"/>
</dbReference>
<dbReference type="PROSITE" id="PS51194">
    <property type="entry name" value="HELICASE_CTER"/>
    <property type="match status" value="1"/>
</dbReference>
<dbReference type="CDD" id="cd18787">
    <property type="entry name" value="SF2_C_DEAD"/>
    <property type="match status" value="1"/>
</dbReference>
<dbReference type="PROSITE" id="PS51195">
    <property type="entry name" value="Q_MOTIF"/>
    <property type="match status" value="1"/>
</dbReference>
<evidence type="ECO:0000259" key="10">
    <source>
        <dbReference type="PROSITE" id="PS51195"/>
    </source>
</evidence>
<evidence type="ECO:0000256" key="2">
    <source>
        <dbReference type="ARBA" id="ARBA00022801"/>
    </source>
</evidence>
<keyword evidence="12" id="KW-1185">Reference proteome</keyword>
<dbReference type="Pfam" id="PF00270">
    <property type="entry name" value="DEAD"/>
    <property type="match status" value="1"/>
</dbReference>
<keyword evidence="3 7" id="KW-0347">Helicase</keyword>
<dbReference type="CDD" id="cd00268">
    <property type="entry name" value="DEADc"/>
    <property type="match status" value="1"/>
</dbReference>
<dbReference type="EC" id="3.6.4.-" evidence="11"/>
<dbReference type="SMART" id="SM00487">
    <property type="entry name" value="DEXDc"/>
    <property type="match status" value="1"/>
</dbReference>
<protein>
    <submittedName>
        <fullName evidence="11">DEAD/DEAH box helicase</fullName>
        <ecNumber evidence="11">3.6.4.-</ecNumber>
    </submittedName>
</protein>
<evidence type="ECO:0000259" key="8">
    <source>
        <dbReference type="PROSITE" id="PS51192"/>
    </source>
</evidence>
<dbReference type="PANTHER" id="PTHR47959:SF13">
    <property type="entry name" value="ATP-DEPENDENT RNA HELICASE RHLE"/>
    <property type="match status" value="1"/>
</dbReference>
<dbReference type="InterPro" id="IPR050079">
    <property type="entry name" value="DEAD_box_RNA_helicase"/>
</dbReference>
<sequence>MAENFKSLGVRADLIQGLDGLGIQTPTPVQSAAIPFLINEGSDLIAQAQTGTGKTAAFGVPLLMKVDPAVDKIQGLIIAPTRELAKQIGKELFRFTKFCDPKIFVEVAAGGDKIEEQIQRLSRPTPILVATPGRLMDLLKAGLQLDGVRYLVLDEADEMLSMGFQQELSAIFKATPNRQATWLFSATFQKRVQGLIADHMSGNAHRVQVEPKQIVNRNIDHQFAICAREEKDAFIINYLKAQGSARGLIFCRTRAGAIRMGEELEKAGLSVGVIQGDLSQRDRDKVMRAFKKERVQFLIATDVAARGIDVEGLSFVIQHQLPDAIQYYTHRSGRTARAGKTGVSLTLIEPSERGQITKLEQSLGLNFSLVE</sequence>
<dbReference type="InterPro" id="IPR001650">
    <property type="entry name" value="Helicase_C-like"/>
</dbReference>
<dbReference type="Pfam" id="PF00271">
    <property type="entry name" value="Helicase_C"/>
    <property type="match status" value="1"/>
</dbReference>
<keyword evidence="2 7" id="KW-0378">Hydrolase</keyword>
<feature type="domain" description="DEAD-box RNA helicase Q" evidence="10">
    <location>
        <begin position="3"/>
        <end position="31"/>
    </location>
</feature>
<dbReference type="SMART" id="SM00490">
    <property type="entry name" value="HELICc"/>
    <property type="match status" value="1"/>
</dbReference>
<keyword evidence="4 7" id="KW-0067">ATP-binding</keyword>
<evidence type="ECO:0000313" key="11">
    <source>
        <dbReference type="EMBL" id="WPJ94806.1"/>
    </source>
</evidence>
<dbReference type="InterPro" id="IPR000629">
    <property type="entry name" value="RNA-helicase_DEAD-box_CS"/>
</dbReference>
<evidence type="ECO:0000313" key="12">
    <source>
        <dbReference type="Proteomes" id="UP001324993"/>
    </source>
</evidence>
<dbReference type="InterPro" id="IPR014014">
    <property type="entry name" value="RNA_helicase_DEAD_Q_motif"/>
</dbReference>
<dbReference type="RefSeq" id="WP_319831717.1">
    <property type="nucleotide sequence ID" value="NZ_CP138858.1"/>
</dbReference>
<evidence type="ECO:0000256" key="4">
    <source>
        <dbReference type="ARBA" id="ARBA00022840"/>
    </source>
</evidence>
<dbReference type="Proteomes" id="UP001324993">
    <property type="component" value="Chromosome"/>
</dbReference>
<dbReference type="EMBL" id="CP138858">
    <property type="protein sequence ID" value="WPJ94806.1"/>
    <property type="molecule type" value="Genomic_DNA"/>
</dbReference>
<comment type="similarity">
    <text evidence="5 7">Belongs to the DEAD box helicase family.</text>
</comment>
<evidence type="ECO:0000256" key="3">
    <source>
        <dbReference type="ARBA" id="ARBA00022806"/>
    </source>
</evidence>
<dbReference type="PROSITE" id="PS00039">
    <property type="entry name" value="DEAD_ATP_HELICASE"/>
    <property type="match status" value="1"/>
</dbReference>
<dbReference type="PROSITE" id="PS51192">
    <property type="entry name" value="HELICASE_ATP_BIND_1"/>
    <property type="match status" value="1"/>
</dbReference>
<evidence type="ECO:0000256" key="7">
    <source>
        <dbReference type="RuleBase" id="RU000492"/>
    </source>
</evidence>
<dbReference type="InterPro" id="IPR027417">
    <property type="entry name" value="P-loop_NTPase"/>
</dbReference>
<dbReference type="GO" id="GO:0004386">
    <property type="term" value="F:helicase activity"/>
    <property type="evidence" value="ECO:0007669"/>
    <property type="project" value="UniProtKB-KW"/>
</dbReference>
<feature type="domain" description="Helicase ATP-binding" evidence="8">
    <location>
        <begin position="35"/>
        <end position="206"/>
    </location>
</feature>
<dbReference type="InterPro" id="IPR014001">
    <property type="entry name" value="Helicase_ATP-bd"/>
</dbReference>
<accession>A0ABZ0RHX6</accession>
<dbReference type="GO" id="GO:0016787">
    <property type="term" value="F:hydrolase activity"/>
    <property type="evidence" value="ECO:0007669"/>
    <property type="project" value="UniProtKB-KW"/>
</dbReference>
<dbReference type="SUPFAM" id="SSF52540">
    <property type="entry name" value="P-loop containing nucleoside triphosphate hydrolases"/>
    <property type="match status" value="1"/>
</dbReference>
<gene>
    <name evidence="11" type="ORF">SH580_15345</name>
</gene>
<evidence type="ECO:0000256" key="1">
    <source>
        <dbReference type="ARBA" id="ARBA00022741"/>
    </source>
</evidence>
<dbReference type="PANTHER" id="PTHR47959">
    <property type="entry name" value="ATP-DEPENDENT RNA HELICASE RHLE-RELATED"/>
    <property type="match status" value="1"/>
</dbReference>
<feature type="domain" description="Helicase C-terminal" evidence="9">
    <location>
        <begin position="218"/>
        <end position="371"/>
    </location>
</feature>
<proteinExistence type="inferred from homology"/>
<reference evidence="11 12" key="1">
    <citation type="submission" date="2023-11" db="EMBL/GenBank/DDBJ databases">
        <title>Coraliomargarita sp. nov., isolated from marine algae.</title>
        <authorList>
            <person name="Lee J.K."/>
            <person name="Baek J.H."/>
            <person name="Kim J.M."/>
            <person name="Choi D.G."/>
            <person name="Jeon C.O."/>
        </authorList>
    </citation>
    <scope>NUCLEOTIDE SEQUENCE [LARGE SCALE GENOMIC DNA]</scope>
    <source>
        <strain evidence="11 12">J2-16</strain>
    </source>
</reference>
<keyword evidence="1 7" id="KW-0547">Nucleotide-binding</keyword>
<dbReference type="Gene3D" id="3.40.50.300">
    <property type="entry name" value="P-loop containing nucleotide triphosphate hydrolases"/>
    <property type="match status" value="2"/>
</dbReference>
<organism evidence="11 12">
    <name type="scientific">Coraliomargarita algicola</name>
    <dbReference type="NCBI Taxonomy" id="3092156"/>
    <lineage>
        <taxon>Bacteria</taxon>
        <taxon>Pseudomonadati</taxon>
        <taxon>Verrucomicrobiota</taxon>
        <taxon>Opitutia</taxon>
        <taxon>Puniceicoccales</taxon>
        <taxon>Coraliomargaritaceae</taxon>
        <taxon>Coraliomargarita</taxon>
    </lineage>
</organism>
<evidence type="ECO:0000256" key="6">
    <source>
        <dbReference type="PROSITE-ProRule" id="PRU00552"/>
    </source>
</evidence>
<feature type="short sequence motif" description="Q motif" evidence="6">
    <location>
        <begin position="3"/>
        <end position="31"/>
    </location>
</feature>
<evidence type="ECO:0000256" key="5">
    <source>
        <dbReference type="ARBA" id="ARBA00038437"/>
    </source>
</evidence>
<evidence type="ECO:0000259" key="9">
    <source>
        <dbReference type="PROSITE" id="PS51194"/>
    </source>
</evidence>
<name>A0ABZ0RHX6_9BACT</name>
<dbReference type="InterPro" id="IPR044742">
    <property type="entry name" value="DEAD/DEAH_RhlB"/>
</dbReference>